<gene>
    <name evidence="2" type="ORF">M6B38_268155</name>
</gene>
<feature type="region of interest" description="Disordered" evidence="1">
    <location>
        <begin position="21"/>
        <end position="47"/>
    </location>
</feature>
<dbReference type="Proteomes" id="UP001140949">
    <property type="component" value="Unassembled WGS sequence"/>
</dbReference>
<feature type="compositionally biased region" description="Polar residues" evidence="1">
    <location>
        <begin position="21"/>
        <end position="37"/>
    </location>
</feature>
<comment type="caution">
    <text evidence="2">The sequence shown here is derived from an EMBL/GenBank/DDBJ whole genome shotgun (WGS) entry which is preliminary data.</text>
</comment>
<name>A0AAX6I9J1_IRIPA</name>
<accession>A0AAX6I9J1</accession>
<sequence>MYNYRYTNLPILLFRSTHHPATQATNTNGNNHPPSSHSPHDNRHPCRALHHLQPSQPTTAINHQTRHAVYRVCATKFLFQILQTSVRPIQNPDCRLHHRHTHNATPEIERKRKSGHHTRAPPTPMLSELLAGPRVDESPPNPCLPLDLHQRHHHHPRHHPYLATS</sequence>
<proteinExistence type="predicted"/>
<keyword evidence="3" id="KW-1185">Reference proteome</keyword>
<feature type="region of interest" description="Disordered" evidence="1">
    <location>
        <begin position="102"/>
        <end position="165"/>
    </location>
</feature>
<feature type="compositionally biased region" description="Basic residues" evidence="1">
    <location>
        <begin position="150"/>
        <end position="165"/>
    </location>
</feature>
<evidence type="ECO:0000256" key="1">
    <source>
        <dbReference type="SAM" id="MobiDB-lite"/>
    </source>
</evidence>
<protein>
    <submittedName>
        <fullName evidence="2">Leucine-rich repeat extensin-like protein 3</fullName>
    </submittedName>
</protein>
<reference evidence="2" key="2">
    <citation type="submission" date="2023-04" db="EMBL/GenBank/DDBJ databases">
        <authorList>
            <person name="Bruccoleri R.E."/>
            <person name="Oakeley E.J."/>
            <person name="Faust A.-M."/>
            <person name="Dessus-Babus S."/>
            <person name="Altorfer M."/>
            <person name="Burckhardt D."/>
            <person name="Oertli M."/>
            <person name="Naumann U."/>
            <person name="Petersen F."/>
            <person name="Wong J."/>
        </authorList>
    </citation>
    <scope>NUCLEOTIDE SEQUENCE</scope>
    <source>
        <strain evidence="2">GSM-AAB239-AS_SAM_17_03QT</strain>
        <tissue evidence="2">Leaf</tissue>
    </source>
</reference>
<evidence type="ECO:0000313" key="2">
    <source>
        <dbReference type="EMBL" id="KAJ6849671.1"/>
    </source>
</evidence>
<evidence type="ECO:0000313" key="3">
    <source>
        <dbReference type="Proteomes" id="UP001140949"/>
    </source>
</evidence>
<dbReference type="AlphaFoldDB" id="A0AAX6I9J1"/>
<reference evidence="2" key="1">
    <citation type="journal article" date="2023" name="GigaByte">
        <title>Genome assembly of the bearded iris, Iris pallida Lam.</title>
        <authorList>
            <person name="Bruccoleri R.E."/>
            <person name="Oakeley E.J."/>
            <person name="Faust A.M.E."/>
            <person name="Altorfer M."/>
            <person name="Dessus-Babus S."/>
            <person name="Burckhardt D."/>
            <person name="Oertli M."/>
            <person name="Naumann U."/>
            <person name="Petersen F."/>
            <person name="Wong J."/>
        </authorList>
    </citation>
    <scope>NUCLEOTIDE SEQUENCE</scope>
    <source>
        <strain evidence="2">GSM-AAB239-AS_SAM_17_03QT</strain>
    </source>
</reference>
<dbReference type="EMBL" id="JANAVB010003400">
    <property type="protein sequence ID" value="KAJ6849671.1"/>
    <property type="molecule type" value="Genomic_DNA"/>
</dbReference>
<organism evidence="2 3">
    <name type="scientific">Iris pallida</name>
    <name type="common">Sweet iris</name>
    <dbReference type="NCBI Taxonomy" id="29817"/>
    <lineage>
        <taxon>Eukaryota</taxon>
        <taxon>Viridiplantae</taxon>
        <taxon>Streptophyta</taxon>
        <taxon>Embryophyta</taxon>
        <taxon>Tracheophyta</taxon>
        <taxon>Spermatophyta</taxon>
        <taxon>Magnoliopsida</taxon>
        <taxon>Liliopsida</taxon>
        <taxon>Asparagales</taxon>
        <taxon>Iridaceae</taxon>
        <taxon>Iridoideae</taxon>
        <taxon>Irideae</taxon>
        <taxon>Iris</taxon>
    </lineage>
</organism>